<proteinExistence type="predicted"/>
<gene>
    <name evidence="2" type="primary">AVEN_20684_1</name>
    <name evidence="2" type="ORF">TNIN_200311</name>
</gene>
<reference evidence="2" key="1">
    <citation type="submission" date="2020-08" db="EMBL/GenBank/DDBJ databases">
        <title>Multicomponent nature underlies the extraordinary mechanical properties of spider dragline silk.</title>
        <authorList>
            <person name="Kono N."/>
            <person name="Nakamura H."/>
            <person name="Mori M."/>
            <person name="Yoshida Y."/>
            <person name="Ohtoshi R."/>
            <person name="Malay A.D."/>
            <person name="Moran D.A.P."/>
            <person name="Tomita M."/>
            <person name="Numata K."/>
            <person name="Arakawa K."/>
        </authorList>
    </citation>
    <scope>NUCLEOTIDE SEQUENCE</scope>
</reference>
<dbReference type="EMBL" id="BMAV01003452">
    <property type="protein sequence ID" value="GFY43051.1"/>
    <property type="molecule type" value="Genomic_DNA"/>
</dbReference>
<evidence type="ECO:0000313" key="2">
    <source>
        <dbReference type="EMBL" id="GFY43051.1"/>
    </source>
</evidence>
<name>A0A8X7BSD3_9ARAC</name>
<sequence length="363" mass="42373">MNKLNNSKRAIKGTVTKIETFVEESRNYTPTKLDIKLKRVQEMNRKIDELKDQYYDIKDISESELEVIEADIQSMEDRLEVRIRDILNSLIAKSSVSSVHNHENAISQVNYKLKLEIKLPEIPLPVFRGRYDEWPSFKSQFDNIITNNNDLNESQKLYYLIAALQGDAYRETRKQFEQSIDSNQIPELDTFIMVLEKRSQAIDSINRSAPIIHKQKQVTFNKSKIFLNSNDSSNSCAICKLPHLIYKCSAYQNMKVSDRFNQIKRLNLCINCLKEHHKIKECKSKNSCSVCEKRHHTSLHIFEAIPSPLPTTLANELDPQRICKSQHPQNTLTRFRTLWEKRKAFYSRPQWFTSGDRGSAFPL</sequence>
<dbReference type="InterPro" id="IPR005312">
    <property type="entry name" value="DUF1759"/>
</dbReference>
<organism evidence="2 3">
    <name type="scientific">Trichonephila inaurata madagascariensis</name>
    <dbReference type="NCBI Taxonomy" id="2747483"/>
    <lineage>
        <taxon>Eukaryota</taxon>
        <taxon>Metazoa</taxon>
        <taxon>Ecdysozoa</taxon>
        <taxon>Arthropoda</taxon>
        <taxon>Chelicerata</taxon>
        <taxon>Arachnida</taxon>
        <taxon>Araneae</taxon>
        <taxon>Araneomorphae</taxon>
        <taxon>Entelegynae</taxon>
        <taxon>Araneoidea</taxon>
        <taxon>Nephilidae</taxon>
        <taxon>Trichonephila</taxon>
        <taxon>Trichonephila inaurata</taxon>
    </lineage>
</organism>
<dbReference type="AlphaFoldDB" id="A0A8X7BSD3"/>
<evidence type="ECO:0000313" key="3">
    <source>
        <dbReference type="Proteomes" id="UP000886998"/>
    </source>
</evidence>
<accession>A0A8X7BSD3</accession>
<comment type="caution">
    <text evidence="2">The sequence shown here is derived from an EMBL/GenBank/DDBJ whole genome shotgun (WGS) entry which is preliminary data.</text>
</comment>
<keyword evidence="3" id="KW-1185">Reference proteome</keyword>
<dbReference type="Pfam" id="PF03564">
    <property type="entry name" value="DUF1759"/>
    <property type="match status" value="1"/>
</dbReference>
<keyword evidence="1" id="KW-0175">Coiled coil</keyword>
<dbReference type="OrthoDB" id="7444419at2759"/>
<dbReference type="PANTHER" id="PTHR47331">
    <property type="entry name" value="PHD-TYPE DOMAIN-CONTAINING PROTEIN"/>
    <property type="match status" value="1"/>
</dbReference>
<protein>
    <submittedName>
        <fullName evidence="2">DUF1758 domain-containing protein</fullName>
    </submittedName>
</protein>
<evidence type="ECO:0000256" key="1">
    <source>
        <dbReference type="SAM" id="Coils"/>
    </source>
</evidence>
<dbReference type="Proteomes" id="UP000886998">
    <property type="component" value="Unassembled WGS sequence"/>
</dbReference>
<feature type="coiled-coil region" evidence="1">
    <location>
        <begin position="33"/>
        <end position="78"/>
    </location>
</feature>